<protein>
    <submittedName>
        <fullName evidence="2">Uncharacterized protein</fullName>
    </submittedName>
</protein>
<feature type="region of interest" description="Disordered" evidence="1">
    <location>
        <begin position="507"/>
        <end position="529"/>
    </location>
</feature>
<feature type="compositionally biased region" description="Basic residues" evidence="1">
    <location>
        <begin position="507"/>
        <end position="523"/>
    </location>
</feature>
<comment type="caution">
    <text evidence="2">The sequence shown here is derived from an EMBL/GenBank/DDBJ whole genome shotgun (WGS) entry which is preliminary data.</text>
</comment>
<dbReference type="EMBL" id="JASZZX010000025">
    <property type="protein sequence ID" value="MDM3928718.1"/>
    <property type="molecule type" value="Genomic_DNA"/>
</dbReference>
<feature type="region of interest" description="Disordered" evidence="1">
    <location>
        <begin position="328"/>
        <end position="356"/>
    </location>
</feature>
<organism evidence="2 3">
    <name type="scientific">Mycobacterium intracellulare subsp. chimaera</name>
    <dbReference type="NCBI Taxonomy" id="222805"/>
    <lineage>
        <taxon>Bacteria</taxon>
        <taxon>Bacillati</taxon>
        <taxon>Actinomycetota</taxon>
        <taxon>Actinomycetes</taxon>
        <taxon>Mycobacteriales</taxon>
        <taxon>Mycobacteriaceae</taxon>
        <taxon>Mycobacterium</taxon>
        <taxon>Mycobacterium avium complex (MAC)</taxon>
    </lineage>
</organism>
<proteinExistence type="predicted"/>
<evidence type="ECO:0000313" key="2">
    <source>
        <dbReference type="EMBL" id="MDM3928718.1"/>
    </source>
</evidence>
<gene>
    <name evidence="2" type="ORF">QRB35_22155</name>
</gene>
<evidence type="ECO:0000313" key="3">
    <source>
        <dbReference type="Proteomes" id="UP001529272"/>
    </source>
</evidence>
<reference evidence="2 3" key="2">
    <citation type="submission" date="2023-06" db="EMBL/GenBank/DDBJ databases">
        <title>Itaconate inhibition of nontuberculous mycobacteria.</title>
        <authorList>
            <person name="Breen P."/>
            <person name="Zimbric M."/>
            <person name="Caverly L."/>
        </authorList>
    </citation>
    <scope>NUCLEOTIDE SEQUENCE [LARGE SCALE GENOMIC DNA]</scope>
    <source>
        <strain evidence="2 3">FLAC1071</strain>
    </source>
</reference>
<evidence type="ECO:0000256" key="1">
    <source>
        <dbReference type="SAM" id="MobiDB-lite"/>
    </source>
</evidence>
<dbReference type="Proteomes" id="UP001529272">
    <property type="component" value="Unassembled WGS sequence"/>
</dbReference>
<accession>A0ABT7P6L3</accession>
<name>A0ABT7P6L3_MYCIT</name>
<keyword evidence="3" id="KW-1185">Reference proteome</keyword>
<reference evidence="3" key="1">
    <citation type="submission" date="2023-06" db="EMBL/GenBank/DDBJ databases">
        <title>Itaconate inhibition of nontuberculous mycobacteria.</title>
        <authorList>
            <person name="Spilker T."/>
        </authorList>
    </citation>
    <scope>NUCLEOTIDE SEQUENCE [LARGE SCALE GENOMIC DNA]</scope>
    <source>
        <strain evidence="3">FLAC1071</strain>
    </source>
</reference>
<sequence length="660" mass="74845">MSRIWRTYSLAAETSEHARRDVSEQLNDPVAGGHAWAQRQQSAFPGWVTRYGGGDPGRWDFGLDSLNTLSYVIFDHFPTAEAIDPANAGFIDPAAWYLGEIIRRSDPKKLCWSRQDYGPDAGDYVVRPTAKTRAWETHNPRAHVRFTPYFGDPLWLRSHYVDYVAPLWDKPWPPWIFASETGASSWNQASQRWVSQRDQWLANIAGLLGVLAAQLGDTALDYSTASLEAVEAFTIASTDTNHAAQIGTLRDAVVAYVGECLLRTGGGRWIWDIHPEHLTSGFPVVERSVTRVSPAHLIEFALARRDGKTFARIHRAWIADAEDRRRRGDQHALQRELTPGLDYTPEPSPAEQWATGQRSRFPEWVARYGASRQWDFSADSLDAIARIVLEHCAAGSSVLQAAPGDDFLDGVLWYLGETLHRAKPSRWSFNSNVANSGGSPRAGLQISANLPYDVYDIGHPMAVYLVQELDLVVRPRMITGPDQPETNPQRLSDTFESWITATIRKRISQSKKRREQAKRRSGGKRSDQETLARWLDTRIKAFPQWQRQLGSAPDWDFSIDSLNKLEAVIRQVAAGPEELLEDKTNADFLEGAAWYFGEVLRRRHPDHVRWGYERHYHPEPFLVGWFNTTPAEHLATVYTKDGGVLRKRYETIRAHREART</sequence>
<dbReference type="RefSeq" id="WP_145929598.1">
    <property type="nucleotide sequence ID" value="NZ_CP012886.2"/>
</dbReference>